<dbReference type="AlphaFoldDB" id="A0A382Q7P5"/>
<name>A0A382Q7P5_9ZZZZ</name>
<evidence type="ECO:0000313" key="1">
    <source>
        <dbReference type="EMBL" id="SVC80261.1"/>
    </source>
</evidence>
<protein>
    <submittedName>
        <fullName evidence="1">Uncharacterized protein</fullName>
    </submittedName>
</protein>
<reference evidence="1" key="1">
    <citation type="submission" date="2018-05" db="EMBL/GenBank/DDBJ databases">
        <authorList>
            <person name="Lanie J.A."/>
            <person name="Ng W.-L."/>
            <person name="Kazmierczak K.M."/>
            <person name="Andrzejewski T.M."/>
            <person name="Davidsen T.M."/>
            <person name="Wayne K.J."/>
            <person name="Tettelin H."/>
            <person name="Glass J.I."/>
            <person name="Rusch D."/>
            <person name="Podicherti R."/>
            <person name="Tsui H.-C.T."/>
            <person name="Winkler M.E."/>
        </authorList>
    </citation>
    <scope>NUCLEOTIDE SEQUENCE</scope>
</reference>
<feature type="non-terminal residue" evidence="1">
    <location>
        <position position="24"/>
    </location>
</feature>
<proteinExistence type="predicted"/>
<sequence>MKEAGEDGGGFIQLGKVKPFFVGV</sequence>
<dbReference type="EMBL" id="UINC01111788">
    <property type="protein sequence ID" value="SVC80261.1"/>
    <property type="molecule type" value="Genomic_DNA"/>
</dbReference>
<accession>A0A382Q7P5</accession>
<organism evidence="1">
    <name type="scientific">marine metagenome</name>
    <dbReference type="NCBI Taxonomy" id="408172"/>
    <lineage>
        <taxon>unclassified sequences</taxon>
        <taxon>metagenomes</taxon>
        <taxon>ecological metagenomes</taxon>
    </lineage>
</organism>
<gene>
    <name evidence="1" type="ORF">METZ01_LOCUS333115</name>
</gene>